<feature type="transmembrane region" description="Helical" evidence="7">
    <location>
        <begin position="88"/>
        <end position="109"/>
    </location>
</feature>
<proteinExistence type="predicted"/>
<dbReference type="InterPro" id="IPR006593">
    <property type="entry name" value="Cyt_b561/ferric_Rdtase_TM"/>
</dbReference>
<keyword evidence="10" id="KW-1185">Reference proteome</keyword>
<feature type="domain" description="Cytochrome b561" evidence="8">
    <location>
        <begin position="57"/>
        <end position="176"/>
    </location>
</feature>
<evidence type="ECO:0000256" key="3">
    <source>
        <dbReference type="ARBA" id="ARBA00022692"/>
    </source>
</evidence>
<gene>
    <name evidence="9" type="ORF">P0O24_08410</name>
</gene>
<organism evidence="9 10">
    <name type="scientific">Candidatus Methanocrinis alkalitolerans</name>
    <dbReference type="NCBI Taxonomy" id="3033395"/>
    <lineage>
        <taxon>Archaea</taxon>
        <taxon>Methanobacteriati</taxon>
        <taxon>Methanobacteriota</taxon>
        <taxon>Stenosarchaea group</taxon>
        <taxon>Methanomicrobia</taxon>
        <taxon>Methanotrichales</taxon>
        <taxon>Methanotrichaceae</taxon>
        <taxon>Methanocrinis</taxon>
    </lineage>
</organism>
<evidence type="ECO:0000256" key="4">
    <source>
        <dbReference type="ARBA" id="ARBA00022982"/>
    </source>
</evidence>
<evidence type="ECO:0000313" key="9">
    <source>
        <dbReference type="EMBL" id="MDF0593603.1"/>
    </source>
</evidence>
<accession>A0ABT5XFV4</accession>
<protein>
    <recommendedName>
        <fullName evidence="8">Cytochrome b561 domain-containing protein</fullName>
    </recommendedName>
</protein>
<evidence type="ECO:0000313" key="10">
    <source>
        <dbReference type="Proteomes" id="UP001215956"/>
    </source>
</evidence>
<keyword evidence="6 7" id="KW-0472">Membrane</keyword>
<name>A0ABT5XFV4_9EURY</name>
<dbReference type="EMBL" id="JARFPL010000024">
    <property type="protein sequence ID" value="MDF0593603.1"/>
    <property type="molecule type" value="Genomic_DNA"/>
</dbReference>
<comment type="subcellular location">
    <subcellularLocation>
        <location evidence="1">Membrane</location>
    </subcellularLocation>
</comment>
<sequence>MSLDPNQRTETGRLHRPLYAIFSAICLSIFSVVGTALAAVGENDGELSAEIVRLWPYHASLVILGFLLMVWGMTFARRKGPGWLKKHRALGITGSIVALGGAMVAVYMISAASSVHFRVPHAYIGAFVVLLLILTPSLGHFQLKVAKERRGRVRGVHRLLGRAVLLLMALNMLFGVMMVTSA</sequence>
<dbReference type="Proteomes" id="UP001215956">
    <property type="component" value="Unassembled WGS sequence"/>
</dbReference>
<evidence type="ECO:0000256" key="5">
    <source>
        <dbReference type="ARBA" id="ARBA00022989"/>
    </source>
</evidence>
<evidence type="ECO:0000256" key="6">
    <source>
        <dbReference type="ARBA" id="ARBA00023136"/>
    </source>
</evidence>
<evidence type="ECO:0000256" key="1">
    <source>
        <dbReference type="ARBA" id="ARBA00004370"/>
    </source>
</evidence>
<reference evidence="9 10" key="1">
    <citation type="submission" date="2023-03" db="EMBL/GenBank/DDBJ databases">
        <title>Whole genome sequencing of Methanotrichaceae archaeon M04Ac.</title>
        <authorList>
            <person name="Khomyakova M.A."/>
            <person name="Merkel A.Y."/>
            <person name="Slobodkin A.I."/>
        </authorList>
    </citation>
    <scope>NUCLEOTIDE SEQUENCE [LARGE SCALE GENOMIC DNA]</scope>
    <source>
        <strain evidence="9 10">M04Ac</strain>
    </source>
</reference>
<keyword evidence="2" id="KW-0813">Transport</keyword>
<dbReference type="Gene3D" id="1.20.120.1770">
    <property type="match status" value="1"/>
</dbReference>
<dbReference type="RefSeq" id="WP_316969306.1">
    <property type="nucleotide sequence ID" value="NZ_JARFPL010000024.1"/>
</dbReference>
<feature type="transmembrane region" description="Helical" evidence="7">
    <location>
        <begin position="55"/>
        <end position="76"/>
    </location>
</feature>
<comment type="caution">
    <text evidence="9">The sequence shown here is derived from an EMBL/GenBank/DDBJ whole genome shotgun (WGS) entry which is preliminary data.</text>
</comment>
<keyword evidence="3 7" id="KW-0812">Transmembrane</keyword>
<feature type="transmembrane region" description="Helical" evidence="7">
    <location>
        <begin position="18"/>
        <end position="40"/>
    </location>
</feature>
<evidence type="ECO:0000256" key="2">
    <source>
        <dbReference type="ARBA" id="ARBA00022448"/>
    </source>
</evidence>
<evidence type="ECO:0000256" key="7">
    <source>
        <dbReference type="SAM" id="Phobius"/>
    </source>
</evidence>
<dbReference type="SMART" id="SM00665">
    <property type="entry name" value="B561"/>
    <property type="match status" value="1"/>
</dbReference>
<keyword evidence="5 7" id="KW-1133">Transmembrane helix</keyword>
<keyword evidence="4" id="KW-0249">Electron transport</keyword>
<evidence type="ECO:0000259" key="8">
    <source>
        <dbReference type="SMART" id="SM00665"/>
    </source>
</evidence>
<feature type="transmembrane region" description="Helical" evidence="7">
    <location>
        <begin position="159"/>
        <end position="179"/>
    </location>
</feature>
<feature type="transmembrane region" description="Helical" evidence="7">
    <location>
        <begin position="121"/>
        <end position="139"/>
    </location>
</feature>